<name>K0ND24_DESTT</name>
<organism evidence="1 2">
    <name type="scientific">Desulfobacula toluolica (strain DSM 7467 / Tol2)</name>
    <dbReference type="NCBI Taxonomy" id="651182"/>
    <lineage>
        <taxon>Bacteria</taxon>
        <taxon>Pseudomonadati</taxon>
        <taxon>Thermodesulfobacteriota</taxon>
        <taxon>Desulfobacteria</taxon>
        <taxon>Desulfobacterales</taxon>
        <taxon>Desulfobacteraceae</taxon>
        <taxon>Desulfobacula</taxon>
    </lineage>
</organism>
<dbReference type="STRING" id="651182.TOL2_C04710"/>
<dbReference type="GO" id="GO:0006935">
    <property type="term" value="P:chemotaxis"/>
    <property type="evidence" value="ECO:0007669"/>
    <property type="project" value="InterPro"/>
</dbReference>
<dbReference type="SUPFAM" id="SSF50341">
    <property type="entry name" value="CheW-like"/>
    <property type="match status" value="1"/>
</dbReference>
<dbReference type="GO" id="GO:0007165">
    <property type="term" value="P:signal transduction"/>
    <property type="evidence" value="ECO:0007669"/>
    <property type="project" value="InterPro"/>
</dbReference>
<protein>
    <submittedName>
        <fullName evidence="1">Uncharacterized protein related to CheW</fullName>
    </submittedName>
</protein>
<keyword evidence="2" id="KW-1185">Reference proteome</keyword>
<evidence type="ECO:0000313" key="2">
    <source>
        <dbReference type="Proteomes" id="UP000007347"/>
    </source>
</evidence>
<dbReference type="Gene3D" id="2.30.30.40">
    <property type="entry name" value="SH3 Domains"/>
    <property type="match status" value="1"/>
</dbReference>
<dbReference type="HOGENOM" id="CLU_2342235_0_0_7"/>
<accession>K0ND24</accession>
<dbReference type="OrthoDB" id="9790406at2"/>
<dbReference type="AlphaFoldDB" id="K0ND24"/>
<evidence type="ECO:0000313" key="1">
    <source>
        <dbReference type="EMBL" id="CCK78640.1"/>
    </source>
</evidence>
<dbReference type="RefSeq" id="WP_014955997.1">
    <property type="nucleotide sequence ID" value="NC_018645.1"/>
</dbReference>
<gene>
    <name evidence="1" type="ordered locus">TOL2_C04710</name>
</gene>
<reference evidence="1 2" key="1">
    <citation type="journal article" date="2013" name="Environ. Microbiol.">
        <title>Complete genome, catabolic sub-proteomes and key-metabolites of Desulfobacula toluolica Tol2, a marine, aromatic compound-degrading, sulfate-reducing bacterium.</title>
        <authorList>
            <person name="Wohlbrand L."/>
            <person name="Jacob J.H."/>
            <person name="Kube M."/>
            <person name="Mussmann M."/>
            <person name="Jarling R."/>
            <person name="Beck A."/>
            <person name="Amann R."/>
            <person name="Wilkes H."/>
            <person name="Reinhardt R."/>
            <person name="Rabus R."/>
        </authorList>
    </citation>
    <scope>NUCLEOTIDE SEQUENCE [LARGE SCALE GENOMIC DNA]</scope>
    <source>
        <strain evidence="2">DSM 7467 / Tol2</strain>
    </source>
</reference>
<proteinExistence type="predicted"/>
<dbReference type="EMBL" id="FO203503">
    <property type="protein sequence ID" value="CCK78640.1"/>
    <property type="molecule type" value="Genomic_DNA"/>
</dbReference>
<dbReference type="Proteomes" id="UP000007347">
    <property type="component" value="Chromosome"/>
</dbReference>
<sequence>MAESQETMNQSLRAMDEREGKYLSLSGYIHVGCVVDAVSDVLNISSLDIEDIPDFSVGLDSSSILGKAKIEGGVKILPDIDHVLSINKLSSSSQTAY</sequence>
<dbReference type="KEGG" id="dto:TOL2_C04710"/>
<dbReference type="InterPro" id="IPR036061">
    <property type="entry name" value="CheW-like_dom_sf"/>
</dbReference>